<comment type="caution">
    <text evidence="12">The sequence shown here is derived from an EMBL/GenBank/DDBJ whole genome shotgun (WGS) entry which is preliminary data.</text>
</comment>
<dbReference type="SMART" id="SM00862">
    <property type="entry name" value="Trans_reg_C"/>
    <property type="match status" value="1"/>
</dbReference>
<name>A0A0L6ZB82_9CLOT</name>
<keyword evidence="3" id="KW-0902">Two-component regulatory system</keyword>
<dbReference type="STRING" id="36844.SAMN04488501_12023"/>
<evidence type="ECO:0000259" key="11">
    <source>
        <dbReference type="PROSITE" id="PS51755"/>
    </source>
</evidence>
<dbReference type="GO" id="GO:0006355">
    <property type="term" value="P:regulation of DNA-templated transcription"/>
    <property type="evidence" value="ECO:0007669"/>
    <property type="project" value="InterPro"/>
</dbReference>
<feature type="domain" description="OmpR/PhoB-type" evidence="11">
    <location>
        <begin position="131"/>
        <end position="230"/>
    </location>
</feature>
<keyword evidence="6" id="KW-0804">Transcription</keyword>
<comment type="function">
    <text evidence="7">May play the central regulatory role in sporulation. It may be an element of the effector pathway responsible for the activation of sporulation genes in response to nutritional stress. Spo0A may act in concert with spo0H (a sigma factor) to control the expression of some genes that are critical to the sporulation process.</text>
</comment>
<accession>A0A0L6ZB82</accession>
<evidence type="ECO:0000313" key="12">
    <source>
        <dbReference type="EMBL" id="KOA20073.1"/>
    </source>
</evidence>
<dbReference type="GO" id="GO:0005829">
    <property type="term" value="C:cytosol"/>
    <property type="evidence" value="ECO:0007669"/>
    <property type="project" value="TreeGrafter"/>
</dbReference>
<evidence type="ECO:0000256" key="8">
    <source>
        <dbReference type="PROSITE-ProRule" id="PRU00169"/>
    </source>
</evidence>
<dbReference type="Gene3D" id="3.40.50.2300">
    <property type="match status" value="1"/>
</dbReference>
<evidence type="ECO:0000313" key="13">
    <source>
        <dbReference type="Proteomes" id="UP000037043"/>
    </source>
</evidence>
<dbReference type="PROSITE" id="PS51755">
    <property type="entry name" value="OMPR_PHOB"/>
    <property type="match status" value="1"/>
</dbReference>
<evidence type="ECO:0000256" key="3">
    <source>
        <dbReference type="ARBA" id="ARBA00023012"/>
    </source>
</evidence>
<proteinExistence type="predicted"/>
<evidence type="ECO:0000256" key="9">
    <source>
        <dbReference type="PROSITE-ProRule" id="PRU01091"/>
    </source>
</evidence>
<dbReference type="FunFam" id="1.10.10.10:FF:000018">
    <property type="entry name" value="DNA-binding response regulator ResD"/>
    <property type="match status" value="1"/>
</dbReference>
<keyword evidence="5 9" id="KW-0238">DNA-binding</keyword>
<evidence type="ECO:0000256" key="6">
    <source>
        <dbReference type="ARBA" id="ARBA00023163"/>
    </source>
</evidence>
<gene>
    <name evidence="12" type="primary">phoP_3</name>
    <name evidence="12" type="ORF">CLHOM_15030</name>
</gene>
<dbReference type="InterPro" id="IPR001867">
    <property type="entry name" value="OmpR/PhoB-type_DNA-bd"/>
</dbReference>
<dbReference type="SMART" id="SM00448">
    <property type="entry name" value="REC"/>
    <property type="match status" value="1"/>
</dbReference>
<dbReference type="SUPFAM" id="SSF52172">
    <property type="entry name" value="CheY-like"/>
    <property type="match status" value="1"/>
</dbReference>
<dbReference type="Pfam" id="PF00072">
    <property type="entry name" value="Response_reg"/>
    <property type="match status" value="1"/>
</dbReference>
<dbReference type="RefSeq" id="WP_074782984.1">
    <property type="nucleotide sequence ID" value="NZ_LHUR01000020.1"/>
</dbReference>
<keyword evidence="4" id="KW-0805">Transcription regulation</keyword>
<protein>
    <recommendedName>
        <fullName evidence="1">Stage 0 sporulation protein A homolog</fullName>
    </recommendedName>
</protein>
<dbReference type="CDD" id="cd00383">
    <property type="entry name" value="trans_reg_C"/>
    <property type="match status" value="1"/>
</dbReference>
<dbReference type="Pfam" id="PF00486">
    <property type="entry name" value="Trans_reg_C"/>
    <property type="match status" value="1"/>
</dbReference>
<dbReference type="PATRIC" id="fig|1121318.3.peg.1511"/>
<dbReference type="EMBL" id="LHUR01000020">
    <property type="protein sequence ID" value="KOA20073.1"/>
    <property type="molecule type" value="Genomic_DNA"/>
</dbReference>
<feature type="domain" description="Response regulatory" evidence="10">
    <location>
        <begin position="4"/>
        <end position="120"/>
    </location>
</feature>
<dbReference type="InterPro" id="IPR001789">
    <property type="entry name" value="Sig_transdc_resp-reg_receiver"/>
</dbReference>
<evidence type="ECO:0000259" key="10">
    <source>
        <dbReference type="PROSITE" id="PS50110"/>
    </source>
</evidence>
<feature type="DNA-binding region" description="OmpR/PhoB-type" evidence="9">
    <location>
        <begin position="131"/>
        <end position="230"/>
    </location>
</feature>
<dbReference type="Gene3D" id="1.10.10.10">
    <property type="entry name" value="Winged helix-like DNA-binding domain superfamily/Winged helix DNA-binding domain"/>
    <property type="match status" value="1"/>
</dbReference>
<dbReference type="GO" id="GO:0032993">
    <property type="term" value="C:protein-DNA complex"/>
    <property type="evidence" value="ECO:0007669"/>
    <property type="project" value="TreeGrafter"/>
</dbReference>
<dbReference type="AlphaFoldDB" id="A0A0L6ZB82"/>
<evidence type="ECO:0000256" key="5">
    <source>
        <dbReference type="ARBA" id="ARBA00023125"/>
    </source>
</evidence>
<dbReference type="PANTHER" id="PTHR48111">
    <property type="entry name" value="REGULATOR OF RPOS"/>
    <property type="match status" value="1"/>
</dbReference>
<evidence type="ECO:0000256" key="7">
    <source>
        <dbReference type="ARBA" id="ARBA00024867"/>
    </source>
</evidence>
<keyword evidence="2 8" id="KW-0597">Phosphoprotein</keyword>
<dbReference type="Proteomes" id="UP000037043">
    <property type="component" value="Unassembled WGS sequence"/>
</dbReference>
<dbReference type="GO" id="GO:0000156">
    <property type="term" value="F:phosphorelay response regulator activity"/>
    <property type="evidence" value="ECO:0007669"/>
    <property type="project" value="TreeGrafter"/>
</dbReference>
<dbReference type="InterPro" id="IPR039420">
    <property type="entry name" value="WalR-like"/>
</dbReference>
<dbReference type="PROSITE" id="PS50110">
    <property type="entry name" value="RESPONSE_REGULATORY"/>
    <property type="match status" value="1"/>
</dbReference>
<dbReference type="GO" id="GO:0000976">
    <property type="term" value="F:transcription cis-regulatory region binding"/>
    <property type="evidence" value="ECO:0007669"/>
    <property type="project" value="TreeGrafter"/>
</dbReference>
<keyword evidence="13" id="KW-1185">Reference proteome</keyword>
<evidence type="ECO:0000256" key="2">
    <source>
        <dbReference type="ARBA" id="ARBA00022553"/>
    </source>
</evidence>
<evidence type="ECO:0000256" key="4">
    <source>
        <dbReference type="ARBA" id="ARBA00023015"/>
    </source>
</evidence>
<evidence type="ECO:0000256" key="1">
    <source>
        <dbReference type="ARBA" id="ARBA00018672"/>
    </source>
</evidence>
<sequence length="233" mass="26530">MGKTIMIVDDDSSVSRLIKAALEGNGYKTMAFASGEDALEELSLKQVDGIILDIILPGIDGLEVLKKIRANSCYKKIPVIMLTTKSGEIETVLGLELGADDYLSKPVRYHELLTRMKKIFMKMDMQPKTEENFVEIHGIKIDLDSREAYCNNIFVPMTYMEYELLQLLVRNPGKVFTREQLLDLLWSDSFCIETRTVDVHIRRIRQKLEESGINPHIIESVRSVGYRLSSKAI</sequence>
<organism evidence="12 13">
    <name type="scientific">Clostridium homopropionicum DSM 5847</name>
    <dbReference type="NCBI Taxonomy" id="1121318"/>
    <lineage>
        <taxon>Bacteria</taxon>
        <taxon>Bacillati</taxon>
        <taxon>Bacillota</taxon>
        <taxon>Clostridia</taxon>
        <taxon>Eubacteriales</taxon>
        <taxon>Clostridiaceae</taxon>
        <taxon>Clostridium</taxon>
    </lineage>
</organism>
<reference evidence="13" key="1">
    <citation type="submission" date="2015-08" db="EMBL/GenBank/DDBJ databases">
        <title>Genome sequence of the strict anaerobe Clostridium homopropionicum LuHBu1 (DSM 5847T).</title>
        <authorList>
            <person name="Poehlein A."/>
            <person name="Beck M."/>
            <person name="Schiel-Bengelsdorf B."/>
            <person name="Bengelsdorf F.R."/>
            <person name="Daniel R."/>
            <person name="Duerre P."/>
        </authorList>
    </citation>
    <scope>NUCLEOTIDE SEQUENCE [LARGE SCALE GENOMIC DNA]</scope>
    <source>
        <strain evidence="13">DSM 5847</strain>
    </source>
</reference>
<dbReference type="InterPro" id="IPR011006">
    <property type="entry name" value="CheY-like_superfamily"/>
</dbReference>
<dbReference type="InterPro" id="IPR036388">
    <property type="entry name" value="WH-like_DNA-bd_sf"/>
</dbReference>
<feature type="modified residue" description="4-aspartylphosphate" evidence="8">
    <location>
        <position position="53"/>
    </location>
</feature>
<dbReference type="PANTHER" id="PTHR48111:SF40">
    <property type="entry name" value="PHOSPHATE REGULON TRANSCRIPTIONAL REGULATORY PROTEIN PHOB"/>
    <property type="match status" value="1"/>
</dbReference>